<dbReference type="InterPro" id="IPR011053">
    <property type="entry name" value="Single_hybrid_motif"/>
</dbReference>
<dbReference type="InterPro" id="IPR002930">
    <property type="entry name" value="GCV_H"/>
</dbReference>
<dbReference type="EMBL" id="CP003614">
    <property type="protein sequence ID" value="AFZ05958.1"/>
    <property type="molecule type" value="Genomic_DNA"/>
</dbReference>
<gene>
    <name evidence="3" type="primary">gcvH</name>
    <name evidence="6" type="ORF">Osc7112_1434</name>
</gene>
<dbReference type="OrthoDB" id="9796712at2"/>
<reference evidence="6 7" key="1">
    <citation type="submission" date="2012-05" db="EMBL/GenBank/DDBJ databases">
        <title>Finished chromosome of genome of Oscillatoria sp. PCC 7112.</title>
        <authorList>
            <consortium name="US DOE Joint Genome Institute"/>
            <person name="Gugger M."/>
            <person name="Coursin T."/>
            <person name="Rippka R."/>
            <person name="Tandeau De Marsac N."/>
            <person name="Huntemann M."/>
            <person name="Wei C.-L."/>
            <person name="Han J."/>
            <person name="Detter J.C."/>
            <person name="Han C."/>
            <person name="Tapia R."/>
            <person name="Davenport K."/>
            <person name="Daligault H."/>
            <person name="Erkkila T."/>
            <person name="Gu W."/>
            <person name="Munk A.C.C."/>
            <person name="Teshima H."/>
            <person name="Xu Y."/>
            <person name="Chain P."/>
            <person name="Chen A."/>
            <person name="Krypides N."/>
            <person name="Mavromatis K."/>
            <person name="Markowitz V."/>
            <person name="Szeto E."/>
            <person name="Ivanova N."/>
            <person name="Mikhailova N."/>
            <person name="Ovchinnikova G."/>
            <person name="Pagani I."/>
            <person name="Pati A."/>
            <person name="Goodwin L."/>
            <person name="Peters L."/>
            <person name="Pitluck S."/>
            <person name="Woyke T."/>
            <person name="Kerfeld C."/>
        </authorList>
    </citation>
    <scope>NUCLEOTIDE SEQUENCE [LARGE SCALE GENOMIC DNA]</scope>
    <source>
        <strain evidence="6 7">PCC 7112</strain>
    </source>
</reference>
<dbReference type="GO" id="GO:0019464">
    <property type="term" value="P:glycine decarboxylation via glycine cleavage system"/>
    <property type="evidence" value="ECO:0007669"/>
    <property type="project" value="UniProtKB-UniRule"/>
</dbReference>
<dbReference type="GO" id="GO:0005960">
    <property type="term" value="C:glycine cleavage complex"/>
    <property type="evidence" value="ECO:0007669"/>
    <property type="project" value="InterPro"/>
</dbReference>
<dbReference type="PATRIC" id="fig|179408.3.peg.1736"/>
<keyword evidence="2 3" id="KW-0450">Lipoyl</keyword>
<evidence type="ECO:0000256" key="3">
    <source>
        <dbReference type="HAMAP-Rule" id="MF_00272"/>
    </source>
</evidence>
<dbReference type="Gene3D" id="2.40.50.100">
    <property type="match status" value="1"/>
</dbReference>
<comment type="cofactor">
    <cofactor evidence="3">
        <name>(R)-lipoate</name>
        <dbReference type="ChEBI" id="CHEBI:83088"/>
    </cofactor>
    <text evidence="3">Binds 1 lipoyl cofactor covalently.</text>
</comment>
<protein>
    <recommendedName>
        <fullName evidence="3">Glycine cleavage system H protein</fullName>
    </recommendedName>
</protein>
<comment type="function">
    <text evidence="3">The glycine cleavage system catalyzes the degradation of glycine. The H protein shuttles the methylamine group of glycine from the P protein to the T protein.</text>
</comment>
<dbReference type="HOGENOM" id="CLU_097408_2_2_3"/>
<dbReference type="STRING" id="179408.Osc7112_1434"/>
<name>K9VCR9_9CYAN</name>
<dbReference type="InterPro" id="IPR000089">
    <property type="entry name" value="Biotin_lipoyl"/>
</dbReference>
<dbReference type="PROSITE" id="PS00189">
    <property type="entry name" value="LIPOYL"/>
    <property type="match status" value="1"/>
</dbReference>
<sequence length="129" mass="14111">MAEYPQDLKYLDSHEYILLEGDIARIGITEFAVNQLGDIVFVELPEVGTKLEKGEAFGSIESVKAVESLTAPVTGTVVERNDGIVEDPEMVGDDPYGDGWLVKVRVDNPSEVDDAMSAEKYSQMIAEAE</sequence>
<feature type="modified residue" description="N6-lipoyllysine" evidence="3 4">
    <location>
        <position position="64"/>
    </location>
</feature>
<evidence type="ECO:0000313" key="6">
    <source>
        <dbReference type="EMBL" id="AFZ05958.1"/>
    </source>
</evidence>
<dbReference type="InterPro" id="IPR003016">
    <property type="entry name" value="2-oxoA_DH_lipoyl-BS"/>
</dbReference>
<dbReference type="InterPro" id="IPR017453">
    <property type="entry name" value="GCV_H_sub"/>
</dbReference>
<dbReference type="AlphaFoldDB" id="K9VCR9"/>
<evidence type="ECO:0000313" key="7">
    <source>
        <dbReference type="Proteomes" id="UP000010478"/>
    </source>
</evidence>
<keyword evidence="7" id="KW-1185">Reference proteome</keyword>
<dbReference type="NCBIfam" id="TIGR00527">
    <property type="entry name" value="gcvH"/>
    <property type="match status" value="1"/>
</dbReference>
<dbReference type="PROSITE" id="PS50968">
    <property type="entry name" value="BIOTINYL_LIPOYL"/>
    <property type="match status" value="1"/>
</dbReference>
<dbReference type="GO" id="GO:0005829">
    <property type="term" value="C:cytosol"/>
    <property type="evidence" value="ECO:0007669"/>
    <property type="project" value="TreeGrafter"/>
</dbReference>
<dbReference type="GO" id="GO:0009249">
    <property type="term" value="P:protein lipoylation"/>
    <property type="evidence" value="ECO:0007669"/>
    <property type="project" value="TreeGrafter"/>
</dbReference>
<organism evidence="6 7">
    <name type="scientific">Phormidium nigroviride PCC 7112</name>
    <dbReference type="NCBI Taxonomy" id="179408"/>
    <lineage>
        <taxon>Bacteria</taxon>
        <taxon>Bacillati</taxon>
        <taxon>Cyanobacteriota</taxon>
        <taxon>Cyanophyceae</taxon>
        <taxon>Oscillatoriophycideae</taxon>
        <taxon>Oscillatoriales</taxon>
        <taxon>Oscillatoriaceae</taxon>
        <taxon>Phormidium</taxon>
    </lineage>
</organism>
<dbReference type="eggNOG" id="COG0509">
    <property type="taxonomic scope" value="Bacteria"/>
</dbReference>
<dbReference type="SUPFAM" id="SSF51230">
    <property type="entry name" value="Single hybrid motif"/>
    <property type="match status" value="1"/>
</dbReference>
<proteinExistence type="inferred from homology"/>
<feature type="domain" description="Lipoyl-binding" evidence="5">
    <location>
        <begin position="23"/>
        <end position="105"/>
    </location>
</feature>
<accession>K9VCR9</accession>
<dbReference type="PANTHER" id="PTHR11715">
    <property type="entry name" value="GLYCINE CLEAVAGE SYSTEM H PROTEIN"/>
    <property type="match status" value="1"/>
</dbReference>
<dbReference type="RefSeq" id="WP_015175279.1">
    <property type="nucleotide sequence ID" value="NC_019729.1"/>
</dbReference>
<dbReference type="HAMAP" id="MF_00272">
    <property type="entry name" value="GcvH"/>
    <property type="match status" value="1"/>
</dbReference>
<dbReference type="NCBIfam" id="NF002270">
    <property type="entry name" value="PRK01202.1"/>
    <property type="match status" value="1"/>
</dbReference>
<dbReference type="CDD" id="cd06848">
    <property type="entry name" value="GCS_H"/>
    <property type="match status" value="1"/>
</dbReference>
<evidence type="ECO:0000259" key="5">
    <source>
        <dbReference type="PROSITE" id="PS50968"/>
    </source>
</evidence>
<evidence type="ECO:0000256" key="4">
    <source>
        <dbReference type="PIRSR" id="PIRSR617453-50"/>
    </source>
</evidence>
<comment type="subunit">
    <text evidence="3">The glycine cleavage system is composed of four proteins: P, T, L and H.</text>
</comment>
<comment type="similarity">
    <text evidence="1 3">Belongs to the GcvH family.</text>
</comment>
<dbReference type="KEGG" id="oni:Osc7112_1434"/>
<dbReference type="Proteomes" id="UP000010478">
    <property type="component" value="Chromosome"/>
</dbReference>
<evidence type="ECO:0000256" key="2">
    <source>
        <dbReference type="ARBA" id="ARBA00022823"/>
    </source>
</evidence>
<dbReference type="InterPro" id="IPR033753">
    <property type="entry name" value="GCV_H/Fam206"/>
</dbReference>
<evidence type="ECO:0000256" key="1">
    <source>
        <dbReference type="ARBA" id="ARBA00009249"/>
    </source>
</evidence>
<dbReference type="Pfam" id="PF01597">
    <property type="entry name" value="GCV_H"/>
    <property type="match status" value="1"/>
</dbReference>
<dbReference type="PANTHER" id="PTHR11715:SF3">
    <property type="entry name" value="GLYCINE CLEAVAGE SYSTEM H PROTEIN-RELATED"/>
    <property type="match status" value="1"/>
</dbReference>